<dbReference type="Proteomes" id="UP001498398">
    <property type="component" value="Unassembled WGS sequence"/>
</dbReference>
<keyword evidence="2" id="KW-1185">Reference proteome</keyword>
<accession>A0ABR1IRN1</accession>
<protein>
    <submittedName>
        <fullName evidence="1">Uncharacterized protein</fullName>
    </submittedName>
</protein>
<gene>
    <name evidence="1" type="ORF">VKT23_018450</name>
</gene>
<reference evidence="1 2" key="1">
    <citation type="submission" date="2024-01" db="EMBL/GenBank/DDBJ databases">
        <title>A draft genome for the cacao thread blight pathogen Marasmiellus scandens.</title>
        <authorList>
            <person name="Baruah I.K."/>
            <person name="Leung J."/>
            <person name="Bukari Y."/>
            <person name="Amoako-Attah I."/>
            <person name="Meinhardt L.W."/>
            <person name="Bailey B.A."/>
            <person name="Cohen S.P."/>
        </authorList>
    </citation>
    <scope>NUCLEOTIDE SEQUENCE [LARGE SCALE GENOMIC DNA]</scope>
    <source>
        <strain evidence="1 2">GH-19</strain>
    </source>
</reference>
<proteinExistence type="predicted"/>
<comment type="caution">
    <text evidence="1">The sequence shown here is derived from an EMBL/GenBank/DDBJ whole genome shotgun (WGS) entry which is preliminary data.</text>
</comment>
<evidence type="ECO:0000313" key="2">
    <source>
        <dbReference type="Proteomes" id="UP001498398"/>
    </source>
</evidence>
<evidence type="ECO:0000313" key="1">
    <source>
        <dbReference type="EMBL" id="KAK7437734.1"/>
    </source>
</evidence>
<name>A0ABR1IRN1_9AGAR</name>
<dbReference type="EMBL" id="JBANRG010000083">
    <property type="protein sequence ID" value="KAK7437734.1"/>
    <property type="molecule type" value="Genomic_DNA"/>
</dbReference>
<sequence length="388" mass="44821">MHESAVLYAVATWMLNALNYRESDSNKLMLELVESCMHHIRVDVGIENEEDEPQRDEEGDRNYGMVPNRNRGLFFLAAVTTDDRIWRVAPTRFLLQDEKVAKVYRCDAWDEFTQYFGVSRMIQNETERPTVRRVHNKIKRTLRVAQIEREVPGVNVGGGNGEDPFQVEEQGVRCRPIARAQGEDVDAFFAQTGIQRNVDGSVDNKLNLIWRQFPVDIFAVSPNRRGIGNLSYVLLGVVDRLQVTNEVFRTLDLSRLFEKVQVRFMDERDWDRLLFDKLFPDKCEGQGPIYKGDKQSYPSCTYYKDWASLMDRLVGYDREVVRSAVRVRFRQLLWLPWVRSDRMWSTKQERSHNVVIYPVGGEPGTCPAIAVNRAMYTGQAIIVAGQVG</sequence>
<organism evidence="1 2">
    <name type="scientific">Marasmiellus scandens</name>
    <dbReference type="NCBI Taxonomy" id="2682957"/>
    <lineage>
        <taxon>Eukaryota</taxon>
        <taxon>Fungi</taxon>
        <taxon>Dikarya</taxon>
        <taxon>Basidiomycota</taxon>
        <taxon>Agaricomycotina</taxon>
        <taxon>Agaricomycetes</taxon>
        <taxon>Agaricomycetidae</taxon>
        <taxon>Agaricales</taxon>
        <taxon>Marasmiineae</taxon>
        <taxon>Omphalotaceae</taxon>
        <taxon>Marasmiellus</taxon>
    </lineage>
</organism>